<keyword evidence="4 7" id="KW-0689">Ribosomal protein</keyword>
<reference evidence="10" key="1">
    <citation type="journal article" date="2016" name="J. Plant Res.">
        <title>Plastid genome sequences of Gymnochlora stellata, Lotharella vacuolata, and Partenskyella glossopodia reveal remarkable structural conservation among chlorarachniophyte species.</title>
        <authorList>
            <person name="Suzuki S."/>
            <person name="Hirakawa Y."/>
            <person name="Kofuji R."/>
            <person name="Sugita M."/>
            <person name="Ishida K."/>
        </authorList>
    </citation>
    <scope>NUCLEOTIDE SEQUENCE</scope>
    <source>
        <strain evidence="10">CCMP240</strain>
    </source>
</reference>
<evidence type="ECO:0000313" key="10">
    <source>
        <dbReference type="EMBL" id="BAU62627.1"/>
    </source>
</evidence>
<dbReference type="Gene3D" id="3.10.290.10">
    <property type="entry name" value="RNA-binding S4 domain"/>
    <property type="match status" value="1"/>
</dbReference>
<evidence type="ECO:0000256" key="6">
    <source>
        <dbReference type="PROSITE-ProRule" id="PRU00182"/>
    </source>
</evidence>
<sequence length="203" mass="23389">MLFNILMKVFFMARYNGSRLKIVRRLGLLPGFTKKVLKKSTKALNFKKLSQYGLHLQEKQKLRYNYGVSEKELIRYVQKARKKNGDTGQLLLQFLENRLDSLLYKVGITSTILAARQLIAHGHIYVNNTKVTVPGFYCETGVKISLKKSLLKKFSKVVNKDLDGFTFVDNFEKIIIVKMDEPDIKQLGFSLNILLVLEYYAGN</sequence>
<dbReference type="GO" id="GO:0042274">
    <property type="term" value="P:ribosomal small subunit biogenesis"/>
    <property type="evidence" value="ECO:0007669"/>
    <property type="project" value="TreeGrafter"/>
</dbReference>
<accession>A0A140JZV0</accession>
<dbReference type="PROSITE" id="PS50889">
    <property type="entry name" value="S4"/>
    <property type="match status" value="1"/>
</dbReference>
<gene>
    <name evidence="10" type="primary">rps4</name>
</gene>
<dbReference type="Pfam" id="PF00163">
    <property type="entry name" value="Ribosomal_S4"/>
    <property type="match status" value="1"/>
</dbReference>
<proteinExistence type="inferred from homology"/>
<dbReference type="InterPro" id="IPR022801">
    <property type="entry name" value="Ribosomal_uS4"/>
</dbReference>
<dbReference type="SMART" id="SM00363">
    <property type="entry name" value="S4"/>
    <property type="match status" value="1"/>
</dbReference>
<dbReference type="PANTHER" id="PTHR11831:SF4">
    <property type="entry name" value="SMALL RIBOSOMAL SUBUNIT PROTEIN US4M"/>
    <property type="match status" value="1"/>
</dbReference>
<dbReference type="InterPro" id="IPR018079">
    <property type="entry name" value="Ribosomal_uS4_CS"/>
</dbReference>
<evidence type="ECO:0000256" key="3">
    <source>
        <dbReference type="ARBA" id="ARBA00022884"/>
    </source>
</evidence>
<dbReference type="GO" id="GO:0006412">
    <property type="term" value="P:translation"/>
    <property type="evidence" value="ECO:0007669"/>
    <property type="project" value="InterPro"/>
</dbReference>
<evidence type="ECO:0000256" key="2">
    <source>
        <dbReference type="ARBA" id="ARBA00022730"/>
    </source>
</evidence>
<name>A0A140JZV0_9EUKA</name>
<dbReference type="InterPro" id="IPR005709">
    <property type="entry name" value="Ribosomal_uS4_bac-type"/>
</dbReference>
<dbReference type="InterPro" id="IPR036986">
    <property type="entry name" value="S4_RNA-bd_sf"/>
</dbReference>
<dbReference type="Gene3D" id="1.10.1050.10">
    <property type="entry name" value="Ribosomal Protein S4 Delta 41, Chain A, domain 1"/>
    <property type="match status" value="1"/>
</dbReference>
<dbReference type="InterPro" id="IPR001912">
    <property type="entry name" value="Ribosomal_uS4_N"/>
</dbReference>
<keyword evidence="3 6" id="KW-0694">RNA-binding</keyword>
<dbReference type="GeneID" id="27110172"/>
<dbReference type="Pfam" id="PF01479">
    <property type="entry name" value="S4"/>
    <property type="match status" value="1"/>
</dbReference>
<dbReference type="SUPFAM" id="SSF55174">
    <property type="entry name" value="Alpha-L RNA-binding motif"/>
    <property type="match status" value="1"/>
</dbReference>
<keyword evidence="2 6" id="KW-0699">rRNA-binding</keyword>
<evidence type="ECO:0000256" key="5">
    <source>
        <dbReference type="ARBA" id="ARBA00023274"/>
    </source>
</evidence>
<feature type="domain" description="RNA-binding S4" evidence="8">
    <location>
        <begin position="97"/>
        <end position="156"/>
    </location>
</feature>
<evidence type="ECO:0000256" key="4">
    <source>
        <dbReference type="ARBA" id="ARBA00022980"/>
    </source>
</evidence>
<evidence type="ECO:0000256" key="7">
    <source>
        <dbReference type="RuleBase" id="RU003699"/>
    </source>
</evidence>
<dbReference type="InterPro" id="IPR002942">
    <property type="entry name" value="S4_RNA-bd"/>
</dbReference>
<comment type="similarity">
    <text evidence="1 7">Belongs to the universal ribosomal protein uS4 family.</text>
</comment>
<dbReference type="PANTHER" id="PTHR11831">
    <property type="entry name" value="30S 40S RIBOSOMAL PROTEIN"/>
    <property type="match status" value="1"/>
</dbReference>
<evidence type="ECO:0000259" key="9">
    <source>
        <dbReference type="SMART" id="SM01390"/>
    </source>
</evidence>
<dbReference type="GO" id="GO:0003735">
    <property type="term" value="F:structural constituent of ribosome"/>
    <property type="evidence" value="ECO:0007669"/>
    <property type="project" value="InterPro"/>
</dbReference>
<geneLocation type="plastid" evidence="10"/>
<dbReference type="AlphaFoldDB" id="A0A140JZV0"/>
<evidence type="ECO:0000256" key="1">
    <source>
        <dbReference type="ARBA" id="ARBA00007465"/>
    </source>
</evidence>
<dbReference type="SMART" id="SM01390">
    <property type="entry name" value="Ribosomal_S4"/>
    <property type="match status" value="1"/>
</dbReference>
<keyword evidence="5 7" id="KW-0687">Ribonucleoprotein</keyword>
<dbReference type="EMBL" id="AP014949">
    <property type="protein sequence ID" value="BAU62627.1"/>
    <property type="molecule type" value="Genomic_DNA"/>
</dbReference>
<protein>
    <submittedName>
        <fullName evidence="10">30S ribosomal protein S4</fullName>
    </submittedName>
</protein>
<dbReference type="RefSeq" id="YP_009240493.1">
    <property type="nucleotide sequence ID" value="NC_029743.1"/>
</dbReference>
<dbReference type="HAMAP" id="MF_01306_B">
    <property type="entry name" value="Ribosomal_uS4_B"/>
    <property type="match status" value="1"/>
</dbReference>
<organism evidence="10">
    <name type="scientific">Lotharella vacuolata</name>
    <dbReference type="NCBI Taxonomy" id="74820"/>
    <lineage>
        <taxon>Eukaryota</taxon>
        <taxon>Sar</taxon>
        <taxon>Rhizaria</taxon>
        <taxon>Cercozoa</taxon>
        <taxon>Chlorarachniophyceae</taxon>
        <taxon>Lotharella</taxon>
    </lineage>
</organism>
<dbReference type="CDD" id="cd00165">
    <property type="entry name" value="S4"/>
    <property type="match status" value="1"/>
</dbReference>
<feature type="domain" description="Small ribosomal subunit protein uS4 N-terminal" evidence="9">
    <location>
        <begin position="14"/>
        <end position="96"/>
    </location>
</feature>
<evidence type="ECO:0000259" key="8">
    <source>
        <dbReference type="SMART" id="SM00363"/>
    </source>
</evidence>
<keyword evidence="10" id="KW-0934">Plastid</keyword>
<dbReference type="GO" id="GO:0019843">
    <property type="term" value="F:rRNA binding"/>
    <property type="evidence" value="ECO:0007669"/>
    <property type="project" value="UniProtKB-KW"/>
</dbReference>
<dbReference type="GO" id="GO:0015935">
    <property type="term" value="C:small ribosomal subunit"/>
    <property type="evidence" value="ECO:0007669"/>
    <property type="project" value="InterPro"/>
</dbReference>
<dbReference type="NCBIfam" id="NF003717">
    <property type="entry name" value="PRK05327.1"/>
    <property type="match status" value="1"/>
</dbReference>
<dbReference type="PROSITE" id="PS00632">
    <property type="entry name" value="RIBOSOMAL_S4"/>
    <property type="match status" value="1"/>
</dbReference>